<gene>
    <name evidence="3" type="ORF">SAMN06265173_101285</name>
</gene>
<evidence type="ECO:0000259" key="2">
    <source>
        <dbReference type="Pfam" id="PF13609"/>
    </source>
</evidence>
<dbReference type="Gene3D" id="2.40.160.10">
    <property type="entry name" value="Porin"/>
    <property type="match status" value="1"/>
</dbReference>
<organism evidence="3 4">
    <name type="scientific">Thalassovita litoralis</name>
    <dbReference type="NCBI Taxonomy" id="1010611"/>
    <lineage>
        <taxon>Bacteria</taxon>
        <taxon>Pseudomonadati</taxon>
        <taxon>Pseudomonadota</taxon>
        <taxon>Alphaproteobacteria</taxon>
        <taxon>Rhodobacterales</taxon>
        <taxon>Roseobacteraceae</taxon>
        <taxon>Thalassovita</taxon>
    </lineage>
</organism>
<dbReference type="SUPFAM" id="SSF56935">
    <property type="entry name" value="Porins"/>
    <property type="match status" value="1"/>
</dbReference>
<dbReference type="OrthoDB" id="7326315at2"/>
<feature type="chain" id="PRO_5022119836" evidence="1">
    <location>
        <begin position="21"/>
        <end position="289"/>
    </location>
</feature>
<dbReference type="InterPro" id="IPR033900">
    <property type="entry name" value="Gram_neg_porin_domain"/>
</dbReference>
<feature type="signal peptide" evidence="1">
    <location>
        <begin position="1"/>
        <end position="20"/>
    </location>
</feature>
<keyword evidence="1" id="KW-0732">Signal</keyword>
<protein>
    <submittedName>
        <fullName evidence="3">Outer membrane protein OmpU</fullName>
    </submittedName>
</protein>
<evidence type="ECO:0000313" key="4">
    <source>
        <dbReference type="Proteomes" id="UP000316030"/>
    </source>
</evidence>
<reference evidence="3 4" key="1">
    <citation type="submission" date="2017-05" db="EMBL/GenBank/DDBJ databases">
        <authorList>
            <person name="Varghese N."/>
            <person name="Submissions S."/>
        </authorList>
    </citation>
    <scope>NUCLEOTIDE SEQUENCE [LARGE SCALE GENOMIC DNA]</scope>
    <source>
        <strain evidence="3 4">DSM 29506</strain>
    </source>
</reference>
<keyword evidence="4" id="KW-1185">Reference proteome</keyword>
<dbReference type="RefSeq" id="WP_142491589.1">
    <property type="nucleotide sequence ID" value="NZ_FXTO01000001.1"/>
</dbReference>
<proteinExistence type="predicted"/>
<accession>A0A521AP96</accession>
<dbReference type="InterPro" id="IPR023614">
    <property type="entry name" value="Porin_dom_sf"/>
</dbReference>
<sequence>MKKVLFATTALIATAGMAAADIKLSGYGRFGALYNDVTDDTNFVSRLRIQIDVSAETQSGVKFGARQRIQTEENGMGAGNGVRFYMTTGGLTVAGGNILGVIEAMPGLYLNTKSAGVGLEGNGFDSLVTNTSGAGYFGWDAYSSGGVGATNGVEVIYSANGFTVHASSSDNSDALGVSYKFGDYTVAVAGQDSTILGDKTVVTVGGKLGAADFTLAYADNDGVEKWAIKGGANVGAATYVYGFVSSEDLGEAYGLGVSHDLGGASIEAGVTQNDILDRTLVSAGFFFAF</sequence>
<evidence type="ECO:0000256" key="1">
    <source>
        <dbReference type="SAM" id="SignalP"/>
    </source>
</evidence>
<dbReference type="GO" id="GO:0015288">
    <property type="term" value="F:porin activity"/>
    <property type="evidence" value="ECO:0007669"/>
    <property type="project" value="InterPro"/>
</dbReference>
<dbReference type="AlphaFoldDB" id="A0A521AP96"/>
<dbReference type="GO" id="GO:0016020">
    <property type="term" value="C:membrane"/>
    <property type="evidence" value="ECO:0007669"/>
    <property type="project" value="InterPro"/>
</dbReference>
<feature type="domain" description="Porin" evidence="2">
    <location>
        <begin position="7"/>
        <end position="273"/>
    </location>
</feature>
<name>A0A521AP96_9RHOB</name>
<dbReference type="Proteomes" id="UP000316030">
    <property type="component" value="Unassembled WGS sequence"/>
</dbReference>
<evidence type="ECO:0000313" key="3">
    <source>
        <dbReference type="EMBL" id="SMO36625.1"/>
    </source>
</evidence>
<dbReference type="EMBL" id="FXTO01000001">
    <property type="protein sequence ID" value="SMO36625.1"/>
    <property type="molecule type" value="Genomic_DNA"/>
</dbReference>
<dbReference type="Pfam" id="PF13609">
    <property type="entry name" value="Porin_4"/>
    <property type="match status" value="1"/>
</dbReference>